<dbReference type="EMBL" id="SMKL01000079">
    <property type="protein sequence ID" value="TDC47236.1"/>
    <property type="molecule type" value="Genomic_DNA"/>
</dbReference>
<evidence type="ECO:0000313" key="2">
    <source>
        <dbReference type="Proteomes" id="UP000295621"/>
    </source>
</evidence>
<name>A0A4R4RDM6_9ACTN</name>
<reference evidence="1 2" key="1">
    <citation type="submission" date="2019-02" db="EMBL/GenBank/DDBJ databases">
        <title>Draft genome sequences of novel Actinobacteria.</title>
        <authorList>
            <person name="Sahin N."/>
            <person name="Ay H."/>
            <person name="Saygin H."/>
        </authorList>
    </citation>
    <scope>NUCLEOTIDE SEQUENCE [LARGE SCALE GENOMIC DNA]</scope>
    <source>
        <strain evidence="1 2">KC603</strain>
    </source>
</reference>
<accession>A0A4R4RDM6</accession>
<evidence type="ECO:0000313" key="1">
    <source>
        <dbReference type="EMBL" id="TDC47236.1"/>
    </source>
</evidence>
<dbReference type="AlphaFoldDB" id="A0A4R4RDM6"/>
<dbReference type="Proteomes" id="UP000295621">
    <property type="component" value="Unassembled WGS sequence"/>
</dbReference>
<gene>
    <name evidence="1" type="ORF">E1212_24950</name>
</gene>
<protein>
    <submittedName>
        <fullName evidence="1">Uncharacterized protein</fullName>
    </submittedName>
</protein>
<organism evidence="1 2">
    <name type="scientific">Jiangella ureilytica</name>
    <dbReference type="NCBI Taxonomy" id="2530374"/>
    <lineage>
        <taxon>Bacteria</taxon>
        <taxon>Bacillati</taxon>
        <taxon>Actinomycetota</taxon>
        <taxon>Actinomycetes</taxon>
        <taxon>Jiangellales</taxon>
        <taxon>Jiangellaceae</taxon>
        <taxon>Jiangella</taxon>
    </lineage>
</organism>
<comment type="caution">
    <text evidence="1">The sequence shown here is derived from an EMBL/GenBank/DDBJ whole genome shotgun (WGS) entry which is preliminary data.</text>
</comment>
<sequence>MTDPAGPGLRALVYAALPANATPTDTACHPIHRHVLEHAEGDIVELTKQKMSAEFGERPHVVLTIADGDLDPATDGDLIGPLTLTAGGLLVFGVAYRLEDA</sequence>
<dbReference type="OrthoDB" id="5188816at2"/>
<proteinExistence type="predicted"/>
<keyword evidence="2" id="KW-1185">Reference proteome</keyword>
<dbReference type="RefSeq" id="WP_131987520.1">
    <property type="nucleotide sequence ID" value="NZ_SMKL01000079.1"/>
</dbReference>